<dbReference type="AlphaFoldDB" id="A0AAD9YSK1"/>
<evidence type="ECO:0000313" key="2">
    <source>
        <dbReference type="EMBL" id="KAK2778276.1"/>
    </source>
</evidence>
<comment type="caution">
    <text evidence="2">The sequence shown here is derived from an EMBL/GenBank/DDBJ whole genome shotgun (WGS) entry which is preliminary data.</text>
</comment>
<organism evidence="2 3">
    <name type="scientific">Colletotrichum kahawae</name>
    <name type="common">Coffee berry disease fungus</name>
    <dbReference type="NCBI Taxonomy" id="34407"/>
    <lineage>
        <taxon>Eukaryota</taxon>
        <taxon>Fungi</taxon>
        <taxon>Dikarya</taxon>
        <taxon>Ascomycota</taxon>
        <taxon>Pezizomycotina</taxon>
        <taxon>Sordariomycetes</taxon>
        <taxon>Hypocreomycetidae</taxon>
        <taxon>Glomerellales</taxon>
        <taxon>Glomerellaceae</taxon>
        <taxon>Colletotrichum</taxon>
        <taxon>Colletotrichum gloeosporioides species complex</taxon>
    </lineage>
</organism>
<accession>A0AAD9YSK1</accession>
<evidence type="ECO:0000256" key="1">
    <source>
        <dbReference type="SAM" id="MobiDB-lite"/>
    </source>
</evidence>
<dbReference type="EMBL" id="VYYT01000013">
    <property type="protein sequence ID" value="KAK2778276.1"/>
    <property type="molecule type" value="Genomic_DNA"/>
</dbReference>
<sequence>MADNTRANSEYTSEDTSFDSGTRREHPVSRSGSQQRRACVLWETVAYCSDFLYDGRLYEQLSEMLYENNPPVKSTHPPWRSITSSAVPQDYLKTGRRKTKCARALLFLMLRLTCGVEASEPKDHVFGLMAILNLLLDISSPERTEIQPHYRACSTSVSVFIDTAGFILEECSELTLLTAVPDDAVKKISSLLSWVPDFAASGLFAFIGMRRRSGEAHFDVCRSVPADFRIVDNNAFSHTASPGLQKELHQWIADHVVWEVYCATKKGADLAEHLTRLESIRRLADSDVSRTVPDHELIKGYLQKLEGLDT</sequence>
<feature type="region of interest" description="Disordered" evidence="1">
    <location>
        <begin position="1"/>
        <end position="30"/>
    </location>
</feature>
<protein>
    <submittedName>
        <fullName evidence="2">Ankyrin and het domain protein</fullName>
    </submittedName>
</protein>
<proteinExistence type="predicted"/>
<gene>
    <name evidence="2" type="ORF">CKAH01_03232</name>
</gene>
<name>A0AAD9YSK1_COLKA</name>
<feature type="compositionally biased region" description="Polar residues" evidence="1">
    <location>
        <begin position="1"/>
        <end position="11"/>
    </location>
</feature>
<reference evidence="2" key="1">
    <citation type="submission" date="2023-02" db="EMBL/GenBank/DDBJ databases">
        <title>Colletotrichum kahawae CIFC_Que2 genome sequencing and assembly.</title>
        <authorList>
            <person name="Baroncelli R."/>
        </authorList>
    </citation>
    <scope>NUCLEOTIDE SEQUENCE</scope>
    <source>
        <strain evidence="2">CIFC_Que2</strain>
    </source>
</reference>
<evidence type="ECO:0000313" key="3">
    <source>
        <dbReference type="Proteomes" id="UP001281614"/>
    </source>
</evidence>
<dbReference type="Proteomes" id="UP001281614">
    <property type="component" value="Unassembled WGS sequence"/>
</dbReference>
<keyword evidence="3" id="KW-1185">Reference proteome</keyword>